<dbReference type="Proteomes" id="UP000004968">
    <property type="component" value="Unassembled WGS sequence"/>
</dbReference>
<evidence type="ECO:0008006" key="3">
    <source>
        <dbReference type="Google" id="ProtNLM"/>
    </source>
</evidence>
<dbReference type="EMBL" id="ACIO01000073">
    <property type="protein sequence ID" value="EFD00719.1"/>
    <property type="molecule type" value="Genomic_DNA"/>
</dbReference>
<dbReference type="GeneID" id="93152959"/>
<name>D3ABP6_9FIRM</name>
<dbReference type="AlphaFoldDB" id="D3ABP6"/>
<protein>
    <recommendedName>
        <fullName evidence="3">Phosphoadenosine phosphosulfate reductase family protein</fullName>
    </recommendedName>
</protein>
<comment type="caution">
    <text evidence="1">The sequence shown here is derived from an EMBL/GenBank/DDBJ whole genome shotgun (WGS) entry which is preliminary data.</text>
</comment>
<evidence type="ECO:0000313" key="2">
    <source>
        <dbReference type="Proteomes" id="UP000004968"/>
    </source>
</evidence>
<dbReference type="PROSITE" id="PS51257">
    <property type="entry name" value="PROKAR_LIPOPROTEIN"/>
    <property type="match status" value="1"/>
</dbReference>
<proteinExistence type="predicted"/>
<accession>D3ABP6</accession>
<organism evidence="1 2">
    <name type="scientific">Hungatella hathewayi DSM 13479</name>
    <dbReference type="NCBI Taxonomy" id="566550"/>
    <lineage>
        <taxon>Bacteria</taxon>
        <taxon>Bacillati</taxon>
        <taxon>Bacillota</taxon>
        <taxon>Clostridia</taxon>
        <taxon>Lachnospirales</taxon>
        <taxon>Lachnospiraceae</taxon>
        <taxon>Hungatella</taxon>
    </lineage>
</organism>
<evidence type="ECO:0000313" key="1">
    <source>
        <dbReference type="EMBL" id="EFD00719.1"/>
    </source>
</evidence>
<dbReference type="RefSeq" id="WP_006771566.1">
    <property type="nucleotide sequence ID" value="NZ_GG667616.1"/>
</dbReference>
<sequence>MDSDRTKQLKILCCGAGMQSTALALMSCENAKNGIQYPLVPIYDAIIFCDLCSEAPWVYRQVAFIADACKECGISFYVLTTDLYGVFMKNFGNGHVTSIPFWSIGADGKKAKMRRHCTIDFKIIKIQQFVRYELLGYRWREKLREADRGAHEMHIGFSFEEKQRIFDSYHPMFVNRFPLVEMGLTRADNYRYCLDVWGLDTKASACIFCPFHRNYFFWHLKRHHPKRFQDLVAFDQTLEREQPNTMIRSKLFISRSRKRIRNLTDTECNDAETFDYRGKPIWNGF</sequence>
<reference evidence="1 2" key="1">
    <citation type="submission" date="2010-01" db="EMBL/GenBank/DDBJ databases">
        <authorList>
            <person name="Weinstock G."/>
            <person name="Sodergren E."/>
            <person name="Clifton S."/>
            <person name="Fulton L."/>
            <person name="Fulton B."/>
            <person name="Courtney L."/>
            <person name="Fronick C."/>
            <person name="Harrison M."/>
            <person name="Strong C."/>
            <person name="Farmer C."/>
            <person name="Delahaunty K."/>
            <person name="Markovic C."/>
            <person name="Hall O."/>
            <person name="Minx P."/>
            <person name="Tomlinson C."/>
            <person name="Mitreva M."/>
            <person name="Nelson J."/>
            <person name="Hou S."/>
            <person name="Wollam A."/>
            <person name="Pepin K.H."/>
            <person name="Johnson M."/>
            <person name="Bhonagiri V."/>
            <person name="Nash W.E."/>
            <person name="Warren W."/>
            <person name="Chinwalla A."/>
            <person name="Mardis E.R."/>
            <person name="Wilson R.K."/>
        </authorList>
    </citation>
    <scope>NUCLEOTIDE SEQUENCE [LARGE SCALE GENOMIC DNA]</scope>
    <source>
        <strain evidence="1 2">DSM 13479</strain>
    </source>
</reference>
<dbReference type="HOGENOM" id="CLU_070815_1_0_9"/>
<gene>
    <name evidence="1" type="ORF">CLOSTHATH_01024</name>
</gene>